<dbReference type="EMBL" id="VSRR010012044">
    <property type="protein sequence ID" value="MPC54008.1"/>
    <property type="molecule type" value="Genomic_DNA"/>
</dbReference>
<comment type="caution">
    <text evidence="2">The sequence shown here is derived from an EMBL/GenBank/DDBJ whole genome shotgun (WGS) entry which is preliminary data.</text>
</comment>
<proteinExistence type="predicted"/>
<accession>A0A5B7GA55</accession>
<protein>
    <submittedName>
        <fullName evidence="2">Uncharacterized protein</fullName>
    </submittedName>
</protein>
<evidence type="ECO:0000256" key="1">
    <source>
        <dbReference type="SAM" id="MobiDB-lite"/>
    </source>
</evidence>
<evidence type="ECO:0000313" key="3">
    <source>
        <dbReference type="Proteomes" id="UP000324222"/>
    </source>
</evidence>
<feature type="compositionally biased region" description="Polar residues" evidence="1">
    <location>
        <begin position="17"/>
        <end position="27"/>
    </location>
</feature>
<sequence>MSERERESIDTDEETSQDSVTSSITNKVSSSCCQYWMRRDQVMQRRMSWAGKVASVASRVWKSFWARNSPPNFQETGGNHKVSKSVSEIAFRARKFHF</sequence>
<gene>
    <name evidence="2" type="ORF">E2C01_047914</name>
</gene>
<keyword evidence="3" id="KW-1185">Reference proteome</keyword>
<dbReference type="AlphaFoldDB" id="A0A5B7GA55"/>
<evidence type="ECO:0000313" key="2">
    <source>
        <dbReference type="EMBL" id="MPC54008.1"/>
    </source>
</evidence>
<reference evidence="2 3" key="1">
    <citation type="submission" date="2019-05" db="EMBL/GenBank/DDBJ databases">
        <title>Another draft genome of Portunus trituberculatus and its Hox gene families provides insights of decapod evolution.</title>
        <authorList>
            <person name="Jeong J.-H."/>
            <person name="Song I."/>
            <person name="Kim S."/>
            <person name="Choi T."/>
            <person name="Kim D."/>
            <person name="Ryu S."/>
            <person name="Kim W."/>
        </authorList>
    </citation>
    <scope>NUCLEOTIDE SEQUENCE [LARGE SCALE GENOMIC DNA]</scope>
    <source>
        <tissue evidence="2">Muscle</tissue>
    </source>
</reference>
<feature type="region of interest" description="Disordered" evidence="1">
    <location>
        <begin position="1"/>
        <end position="27"/>
    </location>
</feature>
<organism evidence="2 3">
    <name type="scientific">Portunus trituberculatus</name>
    <name type="common">Swimming crab</name>
    <name type="synonym">Neptunus trituberculatus</name>
    <dbReference type="NCBI Taxonomy" id="210409"/>
    <lineage>
        <taxon>Eukaryota</taxon>
        <taxon>Metazoa</taxon>
        <taxon>Ecdysozoa</taxon>
        <taxon>Arthropoda</taxon>
        <taxon>Crustacea</taxon>
        <taxon>Multicrustacea</taxon>
        <taxon>Malacostraca</taxon>
        <taxon>Eumalacostraca</taxon>
        <taxon>Eucarida</taxon>
        <taxon>Decapoda</taxon>
        <taxon>Pleocyemata</taxon>
        <taxon>Brachyura</taxon>
        <taxon>Eubrachyura</taxon>
        <taxon>Portunoidea</taxon>
        <taxon>Portunidae</taxon>
        <taxon>Portuninae</taxon>
        <taxon>Portunus</taxon>
    </lineage>
</organism>
<name>A0A5B7GA55_PORTR</name>
<dbReference type="Proteomes" id="UP000324222">
    <property type="component" value="Unassembled WGS sequence"/>
</dbReference>